<dbReference type="RefSeq" id="XP_012654390.1">
    <property type="nucleotide sequence ID" value="XM_012798936.1"/>
</dbReference>
<gene>
    <name evidence="1" type="ORF">TTHERM_000316899</name>
</gene>
<evidence type="ECO:0000313" key="1">
    <source>
        <dbReference type="EMBL" id="EWS73081.1"/>
    </source>
</evidence>
<keyword evidence="2" id="KW-1185">Reference proteome</keyword>
<accession>W7XG57</accession>
<protein>
    <submittedName>
        <fullName evidence="1">Uncharacterized protein</fullName>
    </submittedName>
</protein>
<name>W7XG57_TETTS</name>
<reference evidence="2" key="1">
    <citation type="journal article" date="2006" name="PLoS Biol.">
        <title>Macronuclear genome sequence of the ciliate Tetrahymena thermophila, a model eukaryote.</title>
        <authorList>
            <person name="Eisen J.A."/>
            <person name="Coyne R.S."/>
            <person name="Wu M."/>
            <person name="Wu D."/>
            <person name="Thiagarajan M."/>
            <person name="Wortman J.R."/>
            <person name="Badger J.H."/>
            <person name="Ren Q."/>
            <person name="Amedeo P."/>
            <person name="Jones K.M."/>
            <person name="Tallon L.J."/>
            <person name="Delcher A.L."/>
            <person name="Salzberg S.L."/>
            <person name="Silva J.C."/>
            <person name="Haas B.J."/>
            <person name="Majoros W.H."/>
            <person name="Farzad M."/>
            <person name="Carlton J.M."/>
            <person name="Smith R.K. Jr."/>
            <person name="Garg J."/>
            <person name="Pearlman R.E."/>
            <person name="Karrer K.M."/>
            <person name="Sun L."/>
            <person name="Manning G."/>
            <person name="Elde N.C."/>
            <person name="Turkewitz A.P."/>
            <person name="Asai D.J."/>
            <person name="Wilkes D.E."/>
            <person name="Wang Y."/>
            <person name="Cai H."/>
            <person name="Collins K."/>
            <person name="Stewart B.A."/>
            <person name="Lee S.R."/>
            <person name="Wilamowska K."/>
            <person name="Weinberg Z."/>
            <person name="Ruzzo W.L."/>
            <person name="Wloga D."/>
            <person name="Gaertig J."/>
            <person name="Frankel J."/>
            <person name="Tsao C.-C."/>
            <person name="Gorovsky M.A."/>
            <person name="Keeling P.J."/>
            <person name="Waller R.F."/>
            <person name="Patron N.J."/>
            <person name="Cherry J.M."/>
            <person name="Stover N.A."/>
            <person name="Krieger C.J."/>
            <person name="del Toro C."/>
            <person name="Ryder H.F."/>
            <person name="Williamson S.C."/>
            <person name="Barbeau R.A."/>
            <person name="Hamilton E.P."/>
            <person name="Orias E."/>
        </authorList>
    </citation>
    <scope>NUCLEOTIDE SEQUENCE [LARGE SCALE GENOMIC DNA]</scope>
    <source>
        <strain evidence="2">SB210</strain>
    </source>
</reference>
<dbReference type="Proteomes" id="UP000009168">
    <property type="component" value="Unassembled WGS sequence"/>
</dbReference>
<dbReference type="InParanoid" id="W7XG57"/>
<dbReference type="EMBL" id="GG662605">
    <property type="protein sequence ID" value="EWS73081.1"/>
    <property type="molecule type" value="Genomic_DNA"/>
</dbReference>
<dbReference type="GeneID" id="24438411"/>
<organism evidence="1 2">
    <name type="scientific">Tetrahymena thermophila (strain SB210)</name>
    <dbReference type="NCBI Taxonomy" id="312017"/>
    <lineage>
        <taxon>Eukaryota</taxon>
        <taxon>Sar</taxon>
        <taxon>Alveolata</taxon>
        <taxon>Ciliophora</taxon>
        <taxon>Intramacronucleata</taxon>
        <taxon>Oligohymenophorea</taxon>
        <taxon>Hymenostomatida</taxon>
        <taxon>Tetrahymenina</taxon>
        <taxon>Tetrahymenidae</taxon>
        <taxon>Tetrahymena</taxon>
    </lineage>
</organism>
<sequence length="312" mass="37288">MLFSQIYDRENLILICNFQQKQIYLKNSLSKNIIKNDGLIQISYDIISLSCQKKSINKDITINYPNYSFLKNIKGYIVSKQDSQQLPNSNQKSILEIKQLIDNNLMNKIYSQKQMQKSKCEQNSFKISFIKYFTSQIDLIQRIQQLFLLLTVRTETQQILSLTFNFDIIKQKLIIIFNNIDHSKNKSTQIAITLSQILICLYRNFESKHSNYMDYICSVKYYYEKRISHKTFCIFYIFRSQLKRFSSYIYLHLQMSLVKQQNNSYQLISIAFVYKIKITVTQVQCYKIQFKLEINYANQAFTQIIITYLQNY</sequence>
<dbReference type="KEGG" id="tet:TTHERM_000316899"/>
<proteinExistence type="predicted"/>
<dbReference type="AlphaFoldDB" id="W7XG57"/>
<evidence type="ECO:0000313" key="2">
    <source>
        <dbReference type="Proteomes" id="UP000009168"/>
    </source>
</evidence>